<name>A0A9X5CD46_9FIRM</name>
<keyword evidence="1" id="KW-0233">DNA recombination</keyword>
<dbReference type="GO" id="GO:0006310">
    <property type="term" value="P:DNA recombination"/>
    <property type="evidence" value="ECO:0007669"/>
    <property type="project" value="UniProtKB-KW"/>
</dbReference>
<dbReference type="Proteomes" id="UP000474104">
    <property type="component" value="Unassembled WGS sequence"/>
</dbReference>
<dbReference type="EMBL" id="VIRB01000151">
    <property type="protein sequence ID" value="NDO72080.1"/>
    <property type="molecule type" value="Genomic_DNA"/>
</dbReference>
<dbReference type="AlphaFoldDB" id="A0A9X5CD46"/>
<organism evidence="3 4">
    <name type="scientific">Schaedlerella arabinosiphila</name>
    <dbReference type="NCBI Taxonomy" id="2044587"/>
    <lineage>
        <taxon>Bacteria</taxon>
        <taxon>Bacillati</taxon>
        <taxon>Bacillota</taxon>
        <taxon>Clostridia</taxon>
        <taxon>Lachnospirales</taxon>
        <taxon>Lachnospiraceae</taxon>
        <taxon>Schaedlerella</taxon>
    </lineage>
</organism>
<comment type="caution">
    <text evidence="3">The sequence shown here is derived from an EMBL/GenBank/DDBJ whole genome shotgun (WGS) entry which is preliminary data.</text>
</comment>
<evidence type="ECO:0000313" key="4">
    <source>
        <dbReference type="Proteomes" id="UP000474104"/>
    </source>
</evidence>
<dbReference type="RefSeq" id="WP_004082017.1">
    <property type="nucleotide sequence ID" value="NZ_VIRB01000151.1"/>
</dbReference>
<dbReference type="InterPro" id="IPR013762">
    <property type="entry name" value="Integrase-like_cat_sf"/>
</dbReference>
<protein>
    <submittedName>
        <fullName evidence="3">Phage integrase family protein</fullName>
    </submittedName>
</protein>
<dbReference type="GO" id="GO:0003677">
    <property type="term" value="F:DNA binding"/>
    <property type="evidence" value="ECO:0007669"/>
    <property type="project" value="InterPro"/>
</dbReference>
<dbReference type="Pfam" id="PF00589">
    <property type="entry name" value="Phage_integrase"/>
    <property type="match status" value="1"/>
</dbReference>
<dbReference type="InterPro" id="IPR002104">
    <property type="entry name" value="Integrase_catalytic"/>
</dbReference>
<evidence type="ECO:0000259" key="2">
    <source>
        <dbReference type="PROSITE" id="PS51898"/>
    </source>
</evidence>
<gene>
    <name evidence="3" type="ORF">FMM80_26940</name>
</gene>
<proteinExistence type="predicted"/>
<accession>A0A9X5CD46</accession>
<dbReference type="Gene3D" id="1.10.443.10">
    <property type="entry name" value="Intergrase catalytic core"/>
    <property type="match status" value="1"/>
</dbReference>
<dbReference type="SUPFAM" id="SSF56349">
    <property type="entry name" value="DNA breaking-rejoining enzymes"/>
    <property type="match status" value="1"/>
</dbReference>
<evidence type="ECO:0000313" key="3">
    <source>
        <dbReference type="EMBL" id="NDO72080.1"/>
    </source>
</evidence>
<reference evidence="3 4" key="1">
    <citation type="submission" date="2019-07" db="EMBL/GenBank/DDBJ databases">
        <title>Draft genome sequences of 15 bacterial species constituting the stable defined intestinal microbiota of the GM15 gnotobiotic mouse model.</title>
        <authorList>
            <person name="Elie C."/>
            <person name="Mathieu A."/>
            <person name="Saliou A."/>
            <person name="Darnaud M."/>
            <person name="Leulier F."/>
            <person name="Tamellini A."/>
        </authorList>
    </citation>
    <scope>NUCLEOTIDE SEQUENCE [LARGE SCALE GENOMIC DNA]</scope>
    <source>
        <strain evidence="4">ASF 502</strain>
    </source>
</reference>
<evidence type="ECO:0000256" key="1">
    <source>
        <dbReference type="ARBA" id="ARBA00023172"/>
    </source>
</evidence>
<dbReference type="PROSITE" id="PS51898">
    <property type="entry name" value="TYR_RECOMBINASE"/>
    <property type="match status" value="1"/>
</dbReference>
<dbReference type="OrthoDB" id="568347at2"/>
<dbReference type="InterPro" id="IPR011010">
    <property type="entry name" value="DNA_brk_join_enz"/>
</dbReference>
<dbReference type="CDD" id="cd00397">
    <property type="entry name" value="DNA_BRE_C"/>
    <property type="match status" value="1"/>
</dbReference>
<feature type="domain" description="Tyr recombinase" evidence="2">
    <location>
        <begin position="287"/>
        <end position="478"/>
    </location>
</feature>
<sequence length="502" mass="60006">MENRILISEMDCYLKASQEQQKKVNPQWDFDLTKLPTEGMRSEMRQFVEERGKTIALMTMVSERNFYDRICRFLKEKNIRADSFQEKTLEEWIKKLNAWLMQQGQIRTIQGMSVYGKEKNTPSNIITYFRKIYYFTKGQDTRHETEKDVWDLSKIDVSYKQNPVKNFETLNFSEIIQPAIKEEVKKAVFRHLQYAAIATISKELTAVRRLSKYLDIHYPKVKSCNEIRREILEEYLIYLQTEDTGVNNFRSDLTKLRAVLETVGKIYGYSHLEQLFLNTDIPHSTRSDLKSYSDEELKRFNAVFVKMEEQMCRLMVIHQMLGTRISDTLTLQTDCLYEQEGRPMIRIQQMKTNTFVKPISAELELLIQKAIQYTRKMYGETKFIFVNERDPERPMQYNTVQNRVMAMIQKENLRDDKGQIFGFGTHMFRHCYGIRLTEMHYDDWTIAKLLGHRSIKNVKYYRQMSLQIVADETREVRERKSRLIEKYLDGWGEEYEQVRQHD</sequence>
<dbReference type="GO" id="GO:0015074">
    <property type="term" value="P:DNA integration"/>
    <property type="evidence" value="ECO:0007669"/>
    <property type="project" value="InterPro"/>
</dbReference>